<organism evidence="5 6">
    <name type="scientific">Glonium stellatum</name>
    <dbReference type="NCBI Taxonomy" id="574774"/>
    <lineage>
        <taxon>Eukaryota</taxon>
        <taxon>Fungi</taxon>
        <taxon>Dikarya</taxon>
        <taxon>Ascomycota</taxon>
        <taxon>Pezizomycotina</taxon>
        <taxon>Dothideomycetes</taxon>
        <taxon>Pleosporomycetidae</taxon>
        <taxon>Gloniales</taxon>
        <taxon>Gloniaceae</taxon>
        <taxon>Glonium</taxon>
    </lineage>
</organism>
<dbReference type="AlphaFoldDB" id="A0A8E2EV67"/>
<feature type="transmembrane region" description="Helical" evidence="3">
    <location>
        <begin position="320"/>
        <end position="341"/>
    </location>
</feature>
<evidence type="ECO:0000313" key="6">
    <source>
        <dbReference type="Proteomes" id="UP000250140"/>
    </source>
</evidence>
<keyword evidence="3" id="KW-0472">Membrane</keyword>
<evidence type="ECO:0000256" key="2">
    <source>
        <dbReference type="ARBA" id="ARBA00022679"/>
    </source>
</evidence>
<keyword evidence="3" id="KW-1133">Transmembrane helix</keyword>
<gene>
    <name evidence="5" type="ORF">AOQ84DRAFT_344745</name>
</gene>
<feature type="transmembrane region" description="Helical" evidence="3">
    <location>
        <begin position="392"/>
        <end position="410"/>
    </location>
</feature>
<dbReference type="Pfam" id="PF05686">
    <property type="entry name" value="Glyco_transf_90"/>
    <property type="match status" value="1"/>
</dbReference>
<dbReference type="PANTHER" id="PTHR12203:SF35">
    <property type="entry name" value="PROTEIN O-GLUCOSYLTRANSFERASE 1"/>
    <property type="match status" value="1"/>
</dbReference>
<feature type="transmembrane region" description="Helical" evidence="3">
    <location>
        <begin position="250"/>
        <end position="275"/>
    </location>
</feature>
<proteinExistence type="inferred from homology"/>
<feature type="transmembrane region" description="Helical" evidence="3">
    <location>
        <begin position="295"/>
        <end position="313"/>
    </location>
</feature>
<dbReference type="InterPro" id="IPR051091">
    <property type="entry name" value="O-Glucosyltr/Glycosyltrsf_90"/>
</dbReference>
<name>A0A8E2EV67_9PEZI</name>
<dbReference type="GO" id="GO:0016740">
    <property type="term" value="F:transferase activity"/>
    <property type="evidence" value="ECO:0007669"/>
    <property type="project" value="UniProtKB-KW"/>
</dbReference>
<comment type="similarity">
    <text evidence="1">Belongs to the glycosyltransferase 90 family.</text>
</comment>
<feature type="domain" description="Glycosyl transferase CAP10" evidence="4">
    <location>
        <begin position="682"/>
        <end position="934"/>
    </location>
</feature>
<keyword evidence="6" id="KW-1185">Reference proteome</keyword>
<dbReference type="Proteomes" id="UP000250140">
    <property type="component" value="Unassembled WGS sequence"/>
</dbReference>
<evidence type="ECO:0000256" key="1">
    <source>
        <dbReference type="ARBA" id="ARBA00010118"/>
    </source>
</evidence>
<dbReference type="SMART" id="SM00672">
    <property type="entry name" value="CAP10"/>
    <property type="match status" value="1"/>
</dbReference>
<feature type="transmembrane region" description="Helical" evidence="3">
    <location>
        <begin position="130"/>
        <end position="148"/>
    </location>
</feature>
<feature type="transmembrane region" description="Helical" evidence="3">
    <location>
        <begin position="219"/>
        <end position="238"/>
    </location>
</feature>
<dbReference type="OrthoDB" id="541052at2759"/>
<accession>A0A8E2EV67</accession>
<feature type="transmembrane region" description="Helical" evidence="3">
    <location>
        <begin position="353"/>
        <end position="371"/>
    </location>
</feature>
<sequence>MQGISLIAFCGLIVVTLYLTTTYDTSFAFDRPIHTAIIVLFFCGAGIIGAERIVKRRGSNHVFRREHYESIPLDDGPHHSSWSSSPVPQNRLGRWAFLAPHAYLALLLVVSICLRVMLLQRILKDVQCASQSYQAFLPFVLALNDIWFSKRRKNLYQDGYEVTIYGFLTRNIFHSRLRYLLPTIMLGWSSVSAASIGSLPRSTYICSQSLADASLVPRLQSIGLLLDAIILLILYHLLERGQDETPHDGGKMLLVGVACVLSSFILFVVGIILYFALPEHRAWIMAAPVSYLKDVLVLAVAVTCFVLICLYTIHALGIMTTAVIVVFTSTYVASFRASLITIGHPFPPIPDGKVVWCIVFLCIALLFYLIAEIASDSKLRSSAQPGSLKLPPRILSFFAFLLFLRIVFLFRHRSNAGFHPVDMLMYDAELEHRKWVKQAHSSQSLGDAIKTYQKRYHRHPPPRFDKWYEYAVDRSSAIIDDFDNINDDLAPFWSLSPSEIRERTWEILKNPRNGLGGISIRNGKGEISSNVPGTHRWMLDGVLQMIEKFGEWLPDMDIAMNLHDECRVAVPFHDMEAMLKPKQQATDAERQASDKMVTERSVVGDFSHGRASTWKPITEDITTDSGFIDLSFQRTFEDFGSISCPPNSPARTQRHWDTRSPCITCMRPHSMGPFVANWPLSTSPCHQPDLANLHGLHLSPANFTATHTLMPIFSQSKAPGYADIRYPSPWNYIPKTAYAPDPPAFPSPAFAEKENTLFWRGATTEGVSAGAGAWKGMLRQRLVHLLANATAPAPAEEFGAAASVPFQQHWRYRYLLDVDGAGFSGRFLPFLASGGLVLKAGLVAEWWAGRVRPWVHFVPVGVRLLDLWALLGFFGGLEGEVDALGELRVPGRIEEARGIAGEGADWAARALRGEDMEVYFFRLLLEWGRLTDDRRDQIGM</sequence>
<dbReference type="PANTHER" id="PTHR12203">
    <property type="entry name" value="KDEL LYS-ASP-GLU-LEU CONTAINING - RELATED"/>
    <property type="match status" value="1"/>
</dbReference>
<protein>
    <submittedName>
        <fullName evidence="5">Glycosyltransferase family 90 protein</fullName>
    </submittedName>
</protein>
<evidence type="ECO:0000313" key="5">
    <source>
        <dbReference type="EMBL" id="OCL05470.1"/>
    </source>
</evidence>
<reference evidence="5 6" key="1">
    <citation type="journal article" date="2016" name="Nat. Commun.">
        <title>Ectomycorrhizal ecology is imprinted in the genome of the dominant symbiotic fungus Cenococcum geophilum.</title>
        <authorList>
            <consortium name="DOE Joint Genome Institute"/>
            <person name="Peter M."/>
            <person name="Kohler A."/>
            <person name="Ohm R.A."/>
            <person name="Kuo A."/>
            <person name="Krutzmann J."/>
            <person name="Morin E."/>
            <person name="Arend M."/>
            <person name="Barry K.W."/>
            <person name="Binder M."/>
            <person name="Choi C."/>
            <person name="Clum A."/>
            <person name="Copeland A."/>
            <person name="Grisel N."/>
            <person name="Haridas S."/>
            <person name="Kipfer T."/>
            <person name="LaButti K."/>
            <person name="Lindquist E."/>
            <person name="Lipzen A."/>
            <person name="Maire R."/>
            <person name="Meier B."/>
            <person name="Mihaltcheva S."/>
            <person name="Molinier V."/>
            <person name="Murat C."/>
            <person name="Poggeler S."/>
            <person name="Quandt C.A."/>
            <person name="Sperisen C."/>
            <person name="Tritt A."/>
            <person name="Tisserant E."/>
            <person name="Crous P.W."/>
            <person name="Henrissat B."/>
            <person name="Nehls U."/>
            <person name="Egli S."/>
            <person name="Spatafora J.W."/>
            <person name="Grigoriev I.V."/>
            <person name="Martin F.M."/>
        </authorList>
    </citation>
    <scope>NUCLEOTIDE SEQUENCE [LARGE SCALE GENOMIC DNA]</scope>
    <source>
        <strain evidence="5 6">CBS 207.34</strain>
    </source>
</reference>
<evidence type="ECO:0000256" key="3">
    <source>
        <dbReference type="SAM" id="Phobius"/>
    </source>
</evidence>
<feature type="transmembrane region" description="Helical" evidence="3">
    <location>
        <begin position="32"/>
        <end position="54"/>
    </location>
</feature>
<keyword evidence="3" id="KW-0812">Transmembrane</keyword>
<dbReference type="InterPro" id="IPR006598">
    <property type="entry name" value="CAP10"/>
</dbReference>
<feature type="transmembrane region" description="Helical" evidence="3">
    <location>
        <begin position="179"/>
        <end position="199"/>
    </location>
</feature>
<evidence type="ECO:0000259" key="4">
    <source>
        <dbReference type="SMART" id="SM00672"/>
    </source>
</evidence>
<dbReference type="EMBL" id="KV750278">
    <property type="protein sequence ID" value="OCL05470.1"/>
    <property type="molecule type" value="Genomic_DNA"/>
</dbReference>
<keyword evidence="2 5" id="KW-0808">Transferase</keyword>
<feature type="transmembrane region" description="Helical" evidence="3">
    <location>
        <begin position="95"/>
        <end position="118"/>
    </location>
</feature>